<evidence type="ECO:0000313" key="1">
    <source>
        <dbReference type="EMBL" id="GAQ20519.1"/>
    </source>
</evidence>
<name>A0A117DPY9_9DEIO</name>
<evidence type="ECO:0000313" key="2">
    <source>
        <dbReference type="Proteomes" id="UP000056209"/>
    </source>
</evidence>
<organism evidence="1 2">
    <name type="scientific">Deinococcus grandis</name>
    <dbReference type="NCBI Taxonomy" id="57498"/>
    <lineage>
        <taxon>Bacteria</taxon>
        <taxon>Thermotogati</taxon>
        <taxon>Deinococcota</taxon>
        <taxon>Deinococci</taxon>
        <taxon>Deinococcales</taxon>
        <taxon>Deinococcaceae</taxon>
        <taxon>Deinococcus</taxon>
    </lineage>
</organism>
<keyword evidence="2" id="KW-1185">Reference proteome</keyword>
<protein>
    <submittedName>
        <fullName evidence="1">Transcriptional activator domain-containing protein</fullName>
    </submittedName>
</protein>
<comment type="caution">
    <text evidence="1">The sequence shown here is derived from an EMBL/GenBank/DDBJ whole genome shotgun (WGS) entry which is preliminary data.</text>
</comment>
<reference evidence="2" key="1">
    <citation type="submission" date="2015-11" db="EMBL/GenBank/DDBJ databases">
        <title>Draft Genome Sequence of the Radioresistant Bacterium Deinococcus grandis, Isolated from Freshwater Fish in Japan.</title>
        <authorList>
            <person name="Satoh K."/>
            <person name="Onodera T."/>
            <person name="Omoso K."/>
            <person name="Takeda-Yano K."/>
            <person name="Katayama T."/>
            <person name="Oono Y."/>
            <person name="Narumi I."/>
        </authorList>
    </citation>
    <scope>NUCLEOTIDE SEQUENCE [LARGE SCALE GENOMIC DNA]</scope>
    <source>
        <strain evidence="2">ATCC 43672</strain>
    </source>
</reference>
<dbReference type="EMBL" id="BCMS01000001">
    <property type="protein sequence ID" value="GAQ20519.1"/>
    <property type="molecule type" value="Genomic_DNA"/>
</dbReference>
<dbReference type="Proteomes" id="UP000056209">
    <property type="component" value="Unassembled WGS sequence"/>
</dbReference>
<accession>A0A117DPY9</accession>
<sequence>MKNFTVILLISTQYSISNAASIDSVWQYLPLYALPTLKYDPEIKKLQTLTPLSRAKLLNSPNSIVDHKNQYAILDLTEGGYLEFTVWNGKGGLGAVGLNRYRGDEDVQALYLFDSAFKLRNITNMLRVSPIDAGTFYKKITGVSPKGPVRTAVNLPRFGTSIVISLKPDDSRLLAKCTVLANNDYTCGDRLDVLKLVWTGSGFKRVPLR</sequence>
<proteinExistence type="predicted"/>
<dbReference type="AlphaFoldDB" id="A0A117DPY9"/>
<gene>
    <name evidence="1" type="ORF">DEIGR_100546</name>
</gene>